<dbReference type="PROSITE" id="PS51455">
    <property type="entry name" value="PIPK"/>
    <property type="match status" value="1"/>
</dbReference>
<feature type="compositionally biased region" description="Basic residues" evidence="2">
    <location>
        <begin position="1"/>
        <end position="21"/>
    </location>
</feature>
<evidence type="ECO:0000256" key="1">
    <source>
        <dbReference type="PROSITE-ProRule" id="PRU00781"/>
    </source>
</evidence>
<dbReference type="SUPFAM" id="SSF56104">
    <property type="entry name" value="SAICAR synthase-like"/>
    <property type="match status" value="1"/>
</dbReference>
<dbReference type="InterPro" id="IPR027483">
    <property type="entry name" value="PInositol-4-P-4/5-kinase_C_sf"/>
</dbReference>
<dbReference type="InterPro" id="IPR027484">
    <property type="entry name" value="PInositol-4-P-5-kinase_N"/>
</dbReference>
<proteinExistence type="predicted"/>
<dbReference type="Gene3D" id="3.30.800.10">
    <property type="entry name" value="Phosphatidylinositol Phosphate Kinase II Beta"/>
    <property type="match status" value="1"/>
</dbReference>
<evidence type="ECO:0000313" key="5">
    <source>
        <dbReference type="Proteomes" id="UP001363151"/>
    </source>
</evidence>
<dbReference type="InterPro" id="IPR002498">
    <property type="entry name" value="PInositol-4-P-4/5-kinase_core"/>
</dbReference>
<evidence type="ECO:0000313" key="4">
    <source>
        <dbReference type="EMBL" id="KAK7241196.1"/>
    </source>
</evidence>
<name>A0ABR1FYK8_AURAN</name>
<accession>A0ABR1FYK8</accession>
<dbReference type="Gene3D" id="3.30.810.10">
    <property type="entry name" value="2-Layer Sandwich"/>
    <property type="match status" value="1"/>
</dbReference>
<keyword evidence="5" id="KW-1185">Reference proteome</keyword>
<protein>
    <recommendedName>
        <fullName evidence="3">PIPK domain-containing protein</fullName>
    </recommendedName>
</protein>
<keyword evidence="1" id="KW-0808">Transferase</keyword>
<keyword evidence="1" id="KW-0067">ATP-binding</keyword>
<keyword evidence="1" id="KW-0547">Nucleotide-binding</keyword>
<dbReference type="PANTHER" id="PTHR23086">
    <property type="entry name" value="PHOSPHATIDYLINOSITOL-4-PHOSPHATE 5-KINASE"/>
    <property type="match status" value="1"/>
</dbReference>
<keyword evidence="1" id="KW-0418">Kinase</keyword>
<organism evidence="4 5">
    <name type="scientific">Aureococcus anophagefferens</name>
    <name type="common">Harmful bloom alga</name>
    <dbReference type="NCBI Taxonomy" id="44056"/>
    <lineage>
        <taxon>Eukaryota</taxon>
        <taxon>Sar</taxon>
        <taxon>Stramenopiles</taxon>
        <taxon>Ochrophyta</taxon>
        <taxon>Pelagophyceae</taxon>
        <taxon>Pelagomonadales</taxon>
        <taxon>Pelagomonadaceae</taxon>
        <taxon>Aureococcus</taxon>
    </lineage>
</organism>
<feature type="domain" description="PIPK" evidence="3">
    <location>
        <begin position="1"/>
        <end position="310"/>
    </location>
</feature>
<dbReference type="EMBL" id="JBBJCI010000204">
    <property type="protein sequence ID" value="KAK7241196.1"/>
    <property type="molecule type" value="Genomic_DNA"/>
</dbReference>
<gene>
    <name evidence="4" type="ORF">SO694_00051124</name>
</gene>
<dbReference type="InterPro" id="IPR023610">
    <property type="entry name" value="PInositol-4/5-P-5/4-kinase"/>
</dbReference>
<evidence type="ECO:0000259" key="3">
    <source>
        <dbReference type="PROSITE" id="PS51455"/>
    </source>
</evidence>
<feature type="region of interest" description="Disordered" evidence="2">
    <location>
        <begin position="1"/>
        <end position="38"/>
    </location>
</feature>
<dbReference type="PANTHER" id="PTHR23086:SF8">
    <property type="entry name" value="PHOSPHATIDYLINOSITOL 5-PHOSPHATE 4-KINASE, ISOFORM A"/>
    <property type="match status" value="1"/>
</dbReference>
<dbReference type="Proteomes" id="UP001363151">
    <property type="component" value="Unassembled WGS sequence"/>
</dbReference>
<reference evidence="4 5" key="1">
    <citation type="submission" date="2024-03" db="EMBL/GenBank/DDBJ databases">
        <title>Aureococcus anophagefferens CCMP1851 and Kratosvirus quantuckense: Draft genome of a second virus-susceptible host strain in the model system.</title>
        <authorList>
            <person name="Chase E."/>
            <person name="Truchon A.R."/>
            <person name="Schepens W."/>
            <person name="Wilhelm S.W."/>
        </authorList>
    </citation>
    <scope>NUCLEOTIDE SEQUENCE [LARGE SCALE GENOMIC DNA]</scope>
    <source>
        <strain evidence="4 5">CCMP1851</strain>
    </source>
</reference>
<dbReference type="Pfam" id="PF01504">
    <property type="entry name" value="PIP5K"/>
    <property type="match status" value="2"/>
</dbReference>
<evidence type="ECO:0000256" key="2">
    <source>
        <dbReference type="SAM" id="MobiDB-lite"/>
    </source>
</evidence>
<sequence>MQRDTRPRRRAPALRRRRGAPLRRPADARCTPPHGDDAAGVARAVTIDGEACVDGGSRGAARRGNVFLLSRDGRFVFKQEDPSVLAALEGGLAEAYAQRAAARGSLLPRLVGAYTVERGGETTHWLATTNVFGCRPGGCVAVRDKYDVKGSTAGRRTRPKSGTLKDLDALDDADALRVRGSERVLAALEADTALLADLGLLDYSLLLGVMETPTRGPLRPLRRVLGAPFRAVRSLAFRRGAAGRGVAVLRAARRDGSFLVVGLIDILQPWTWAKKLEFLCRGALRGYGAISAVPPATYRARFLAFAGDLLGGAR</sequence>
<dbReference type="SMART" id="SM00330">
    <property type="entry name" value="PIPKc"/>
    <property type="match status" value="1"/>
</dbReference>
<comment type="caution">
    <text evidence="4">The sequence shown here is derived from an EMBL/GenBank/DDBJ whole genome shotgun (WGS) entry which is preliminary data.</text>
</comment>